<sequence length="190" mass="21641">MKKIHIIIITFTLLCAACNPQPSHSTKAISTEDAQSKSRIDTTLIGRIFGLLSFGERIEDLKIEIVQLDKCRLFWSDPGYIRGPEIAIEDTCCAVSFTTHTFNLGDGGYSDDYVLYFPFHKKFGILYNRYYGKNYHGGSLKVVPDSTDRSFEALQSALVHKKDKIWYQIEQEIQKKRNEISAAPIPLRSI</sequence>
<proteinExistence type="predicted"/>
<reference evidence="1" key="1">
    <citation type="submission" date="2022-11" db="EMBL/GenBank/DDBJ databases">
        <title>Genomic repertoires linked with pathogenic potency of arthritogenic Prevotella copri isolated from the gut of rheumatoid arthritis patients.</title>
        <authorList>
            <person name="Nii T."/>
            <person name="Maeda Y."/>
            <person name="Motooka D."/>
            <person name="Naito M."/>
            <person name="Matsumoto Y."/>
            <person name="Ogawa T."/>
            <person name="Oguro-Igashira E."/>
            <person name="Kishikawa T."/>
            <person name="Yamashita M."/>
            <person name="Koizumi S."/>
            <person name="Kurakawa T."/>
            <person name="Okumura R."/>
            <person name="Kayama H."/>
            <person name="Murakami M."/>
            <person name="Sakaguchi T."/>
            <person name="Das B."/>
            <person name="Nakamura S."/>
            <person name="Okada Y."/>
            <person name="Kumanogoh A."/>
            <person name="Takeda K."/>
        </authorList>
    </citation>
    <scope>NUCLEOTIDE SEQUENCE</scope>
    <source>
        <strain evidence="1">H012_8</strain>
    </source>
</reference>
<dbReference type="Proteomes" id="UP001209168">
    <property type="component" value="Unassembled WGS sequence"/>
</dbReference>
<organism evidence="1 2">
    <name type="scientific">Segatella copri</name>
    <dbReference type="NCBI Taxonomy" id="165179"/>
    <lineage>
        <taxon>Bacteria</taxon>
        <taxon>Pseudomonadati</taxon>
        <taxon>Bacteroidota</taxon>
        <taxon>Bacteroidia</taxon>
        <taxon>Bacteroidales</taxon>
        <taxon>Prevotellaceae</taxon>
        <taxon>Segatella</taxon>
    </lineage>
</organism>
<dbReference type="EMBL" id="JAPDVH010000001">
    <property type="protein sequence ID" value="MCW4155311.1"/>
    <property type="molecule type" value="Genomic_DNA"/>
</dbReference>
<dbReference type="AlphaFoldDB" id="A0AAW5USA6"/>
<evidence type="ECO:0000313" key="1">
    <source>
        <dbReference type="EMBL" id="MCW4155311.1"/>
    </source>
</evidence>
<gene>
    <name evidence="1" type="ORF">ONT23_07120</name>
</gene>
<name>A0AAW5USA6_9BACT</name>
<accession>A0AAW5USA6</accession>
<evidence type="ECO:0000313" key="2">
    <source>
        <dbReference type="Proteomes" id="UP001209168"/>
    </source>
</evidence>
<evidence type="ECO:0008006" key="3">
    <source>
        <dbReference type="Google" id="ProtNLM"/>
    </source>
</evidence>
<dbReference type="RefSeq" id="WP_264900456.1">
    <property type="nucleotide sequence ID" value="NZ_JAPDVH010000001.1"/>
</dbReference>
<comment type="caution">
    <text evidence="1">The sequence shown here is derived from an EMBL/GenBank/DDBJ whole genome shotgun (WGS) entry which is preliminary data.</text>
</comment>
<protein>
    <recommendedName>
        <fullName evidence="3">Lipoprotein</fullName>
    </recommendedName>
</protein>